<comment type="caution">
    <text evidence="2">The sequence shown here is derived from an EMBL/GenBank/DDBJ whole genome shotgun (WGS) entry which is preliminary data.</text>
</comment>
<organism evidence="2">
    <name type="scientific">uncultured bacterium</name>
    <name type="common">gcode 4</name>
    <dbReference type="NCBI Taxonomy" id="1234023"/>
    <lineage>
        <taxon>Bacteria</taxon>
        <taxon>environmental samples</taxon>
    </lineage>
</organism>
<accession>K2G171</accession>
<reference evidence="2" key="1">
    <citation type="journal article" date="2012" name="Science">
        <title>Fermentation, hydrogen, and sulfur metabolism in multiple uncultivated bacterial phyla.</title>
        <authorList>
            <person name="Wrighton K.C."/>
            <person name="Thomas B.C."/>
            <person name="Sharon I."/>
            <person name="Miller C.S."/>
            <person name="Castelle C.J."/>
            <person name="VerBerkmoes N.C."/>
            <person name="Wilkins M.J."/>
            <person name="Hettich R.L."/>
            <person name="Lipton M.S."/>
            <person name="Williams K.H."/>
            <person name="Long P.E."/>
            <person name="Banfield J.F."/>
        </authorList>
    </citation>
    <scope>NUCLEOTIDE SEQUENCE [LARGE SCALE GENOMIC DNA]</scope>
</reference>
<evidence type="ECO:0000313" key="2">
    <source>
        <dbReference type="EMBL" id="EKE28983.1"/>
    </source>
</evidence>
<keyword evidence="1" id="KW-1133">Transmembrane helix</keyword>
<evidence type="ECO:0000256" key="1">
    <source>
        <dbReference type="SAM" id="Phobius"/>
    </source>
</evidence>
<keyword evidence="1" id="KW-0812">Transmembrane</keyword>
<gene>
    <name evidence="2" type="ORF">ACD_2C00257G0002</name>
</gene>
<sequence length="156" mass="17634">MECSRLEISSGPPELQCHKIIEDIIEFIIFSGFKRENLAGIILDFSDSIDAAYRSNDDDILSGKQTLSRSMPQPINLFIYGCLFFDISVCLGNICFWLIIIIIGNKIMNCIFGEKFFEFLSKLGSESLIMGHDQSGPSWFGDDIRHRKSLSWAGHS</sequence>
<dbReference type="EMBL" id="AMFJ01000257">
    <property type="protein sequence ID" value="EKE28983.1"/>
    <property type="molecule type" value="Genomic_DNA"/>
</dbReference>
<dbReference type="AlphaFoldDB" id="K2G171"/>
<feature type="transmembrane region" description="Helical" evidence="1">
    <location>
        <begin position="77"/>
        <end position="103"/>
    </location>
</feature>
<dbReference type="AntiFam" id="ANF00217">
    <property type="entry name" value="Shadow ORF (opposite uvrB)"/>
</dbReference>
<name>K2G171_9BACT</name>
<keyword evidence="1" id="KW-0472">Membrane</keyword>
<protein>
    <submittedName>
        <fullName evidence="2">Uncharacterized protein</fullName>
    </submittedName>
</protein>
<proteinExistence type="predicted"/>